<dbReference type="GO" id="GO:0005737">
    <property type="term" value="C:cytoplasm"/>
    <property type="evidence" value="ECO:0007669"/>
    <property type="project" value="TreeGrafter"/>
</dbReference>
<dbReference type="FunFam" id="1.25.40.990:FF:000004">
    <property type="entry name" value="Putative peptidase C48 domain family protein"/>
    <property type="match status" value="1"/>
</dbReference>
<comment type="caution">
    <text evidence="3">The sequence shown here is derived from an EMBL/GenBank/DDBJ whole genome shotgun (WGS) entry which is preliminary data.</text>
</comment>
<reference evidence="3 4" key="1">
    <citation type="journal article" date="2022" name="Nat. Plants">
        <title>Genomes of leafy and leafless Platanthera orchids illuminate the evolution of mycoheterotrophy.</title>
        <authorList>
            <person name="Li M.H."/>
            <person name="Liu K.W."/>
            <person name="Li Z."/>
            <person name="Lu H.C."/>
            <person name="Ye Q.L."/>
            <person name="Zhang D."/>
            <person name="Wang J.Y."/>
            <person name="Li Y.F."/>
            <person name="Zhong Z.M."/>
            <person name="Liu X."/>
            <person name="Yu X."/>
            <person name="Liu D.K."/>
            <person name="Tu X.D."/>
            <person name="Liu B."/>
            <person name="Hao Y."/>
            <person name="Liao X.Y."/>
            <person name="Jiang Y.T."/>
            <person name="Sun W.H."/>
            <person name="Chen J."/>
            <person name="Chen Y.Q."/>
            <person name="Ai Y."/>
            <person name="Zhai J.W."/>
            <person name="Wu S.S."/>
            <person name="Zhou Z."/>
            <person name="Hsiao Y.Y."/>
            <person name="Wu W.L."/>
            <person name="Chen Y.Y."/>
            <person name="Lin Y.F."/>
            <person name="Hsu J.L."/>
            <person name="Li C.Y."/>
            <person name="Wang Z.W."/>
            <person name="Zhao X."/>
            <person name="Zhong W.Y."/>
            <person name="Ma X.K."/>
            <person name="Ma L."/>
            <person name="Huang J."/>
            <person name="Chen G.Z."/>
            <person name="Huang M.Z."/>
            <person name="Huang L."/>
            <person name="Peng D.H."/>
            <person name="Luo Y.B."/>
            <person name="Zou S.Q."/>
            <person name="Chen S.P."/>
            <person name="Lan S."/>
            <person name="Tsai W.C."/>
            <person name="Van de Peer Y."/>
            <person name="Liu Z.J."/>
        </authorList>
    </citation>
    <scope>NUCLEOTIDE SEQUENCE [LARGE SCALE GENOMIC DNA]</scope>
    <source>
        <strain evidence="3">Lor287</strain>
    </source>
</reference>
<proteinExistence type="predicted"/>
<feature type="domain" description="PCI" evidence="2">
    <location>
        <begin position="385"/>
        <end position="579"/>
    </location>
</feature>
<dbReference type="Gene3D" id="1.25.40.990">
    <property type="match status" value="1"/>
</dbReference>
<dbReference type="InterPro" id="IPR005062">
    <property type="entry name" value="SAC3/GANP/THP3_conserved"/>
</dbReference>
<evidence type="ECO:0000313" key="3">
    <source>
        <dbReference type="EMBL" id="KAK8946568.1"/>
    </source>
</evidence>
<feature type="region of interest" description="Disordered" evidence="1">
    <location>
        <begin position="208"/>
        <end position="233"/>
    </location>
</feature>
<dbReference type="GO" id="GO:0006406">
    <property type="term" value="P:mRNA export from nucleus"/>
    <property type="evidence" value="ECO:0007669"/>
    <property type="project" value="TreeGrafter"/>
</dbReference>
<feature type="compositionally biased region" description="Polar residues" evidence="1">
    <location>
        <begin position="209"/>
        <end position="218"/>
    </location>
</feature>
<dbReference type="PANTHER" id="PTHR12436:SF17">
    <property type="entry name" value="SAC3 FAMILY PROTEIN B"/>
    <property type="match status" value="1"/>
</dbReference>
<accession>A0AAP0BPN6</accession>
<organism evidence="3 4">
    <name type="scientific">Platanthera zijinensis</name>
    <dbReference type="NCBI Taxonomy" id="2320716"/>
    <lineage>
        <taxon>Eukaryota</taxon>
        <taxon>Viridiplantae</taxon>
        <taxon>Streptophyta</taxon>
        <taxon>Embryophyta</taxon>
        <taxon>Tracheophyta</taxon>
        <taxon>Spermatophyta</taxon>
        <taxon>Magnoliopsida</taxon>
        <taxon>Liliopsida</taxon>
        <taxon>Asparagales</taxon>
        <taxon>Orchidaceae</taxon>
        <taxon>Orchidoideae</taxon>
        <taxon>Orchideae</taxon>
        <taxon>Orchidinae</taxon>
        <taxon>Platanthera</taxon>
    </lineage>
</organism>
<dbReference type="InterPro" id="IPR045107">
    <property type="entry name" value="SAC3/GANP/THP3"/>
</dbReference>
<evidence type="ECO:0000259" key="2">
    <source>
        <dbReference type="PROSITE" id="PS50250"/>
    </source>
</evidence>
<feature type="compositionally biased region" description="Basic and acidic residues" evidence="1">
    <location>
        <begin position="223"/>
        <end position="233"/>
    </location>
</feature>
<dbReference type="Pfam" id="PF03399">
    <property type="entry name" value="SAC3_GANP"/>
    <property type="match status" value="1"/>
</dbReference>
<gene>
    <name evidence="3" type="ORF">KSP39_PZI007338</name>
</gene>
<dbReference type="EMBL" id="JBBWWQ010000005">
    <property type="protein sequence ID" value="KAK8946568.1"/>
    <property type="molecule type" value="Genomic_DNA"/>
</dbReference>
<dbReference type="PANTHER" id="PTHR12436">
    <property type="entry name" value="80 KDA MCM3-ASSOCIATED PROTEIN"/>
    <property type="match status" value="1"/>
</dbReference>
<protein>
    <recommendedName>
        <fullName evidence="2">PCI domain-containing protein</fullName>
    </recommendedName>
</protein>
<dbReference type="PROSITE" id="PS50250">
    <property type="entry name" value="PCI"/>
    <property type="match status" value="1"/>
</dbReference>
<dbReference type="GO" id="GO:0070390">
    <property type="term" value="C:transcription export complex 2"/>
    <property type="evidence" value="ECO:0007669"/>
    <property type="project" value="TreeGrafter"/>
</dbReference>
<dbReference type="InterPro" id="IPR000717">
    <property type="entry name" value="PCI_dom"/>
</dbReference>
<sequence length="1386" mass="157531">MLATQITHKDFVFTAMSFSGFGRTSGPSIPPTTLKTFVSAPEFPWSHPNSSSSSSTTSALFPQVQEHQLSGPRPEVHLRNAIDEAPNMMRAPMNFESSSLVQNIFSDKEVQHDIFFPFMPDSSPNRMAGLRMSPSHGDSFSQNMLDHADSRKRARSPFISAEKPLYLSSPLLDYEREMQAKAKRFVRFNSELMHPLNDLDALSRHKTSGKTFVQQKSDGNPGDESHGGSFDHEGSESLKAVIGLCPNMCPDLERDERERKGDLDKYERLNGDRNQTNKFLAVKKYNRMAECEAELIRPMPVLQKTVDYLLSLLDQPYDGNFINIYNFLWDRMRAVRMDLRMQHIFNEDAILMLEQMIRLHIIAMHELCEFKKGEGFTEGFDAHLNIEQMNKTSVELFQLYDDHRKFGKNIASEKEFRGYYALFKLDKHPGYKVEPAELSLDLAKMTPEIRSTPEILFARVVARACRIGNYIGFFRLARKSTYLQACLMHAHFSKLRKQALASLHSGLQNNQGIPISHVDKWLAMEGEDVDSLLEYHGFSIKRYEETYMVKEGPFLNSDMDFPTKCAQLVQRKRSKRIVDDARSASVLEVLSVDMEITDNNIDMLDHRDSIDTGAHMSTYVGLILDSEVSPTSMVLTEPVSLPKERLLVIQNRECGGMTMAEMPVRMTPFMPPVEDVDDYTQKDDSEQILHHYNEFSINVATLKVYENNKSQPAAIHPSSSYATYENSTPKKCENEKVEIKSVLPLFDQKEAKKEMLKLMLRKWKKHSAMRRENRELKELLASAALSSLTVGLPIGQIGSRKTRSSENIDFDAIARARFEKYSISWLKLNVSDLVAPIMFAKDPNAKFICWKFILLVQPIDPTNQTYQLALDWLCLKLMGANRLQDEELVVSSSDLSIWKKWTDPYGSSPQSCCLSVIRKKVLDDTKQIDEGHVLQGAGCLIYLVSETIPWETQRTRLQNFCASIADGANLPLLILNIDSPKGEVAELSLDIIRRLAPHDKYKRKICSSSVTFLSRLEKFNSFFDDPQLRAGLQWLANHTPSVPSVCIVRTRELVLKYLKRFHKGLEMTPDDCITVFNEALEKSAEEIMVTASMNPTQWPAPEIDLLDKSCKERILASMCVPSKGWSSYTRIDPIVRGINSCKLPCFPDTSWLKHGSFVGQQIWQQKLALEKLLIAYLNESSKLLKPDLASREASIMLQKYAGLHLHGSSYCLAPKWILIFKRIFSWQLNKLVLPGISNTYILDCDYDDILDSDAAQVNHGYASKDLPSSSFLEEHPSVQFSPAEVSLDELIKISCYNPFKKRPLRTIGEVPEANVAAVDDTIVPEAGMTSQHLEDPGCRSFNDLVPELINSNGQIIEVSKSDRLTTLLERCNKLQDMIDQKLSIYF</sequence>
<dbReference type="Proteomes" id="UP001418222">
    <property type="component" value="Unassembled WGS sequence"/>
</dbReference>
<evidence type="ECO:0000256" key="1">
    <source>
        <dbReference type="SAM" id="MobiDB-lite"/>
    </source>
</evidence>
<keyword evidence="4" id="KW-1185">Reference proteome</keyword>
<name>A0AAP0BPN6_9ASPA</name>
<evidence type="ECO:0000313" key="4">
    <source>
        <dbReference type="Proteomes" id="UP001418222"/>
    </source>
</evidence>